<comment type="cofactor">
    <cofactor evidence="1 9">
        <name>Mg(2+)</name>
        <dbReference type="ChEBI" id="CHEBI:18420"/>
    </cofactor>
</comment>
<comment type="function">
    <text evidence="9">Catalyzes the ATP-dependent amidation of the two carboxylate groups at positions a and c of cobyrinate, using either L-glutamine or ammonia as the nitrogen source.</text>
</comment>
<protein>
    <recommendedName>
        <fullName evidence="9">Cobyrinate a,c-diamide synthase</fullName>
        <ecNumber evidence="9">6.3.5.11</ecNumber>
    </recommendedName>
    <alternativeName>
        <fullName evidence="9">Cobyrinic acid a,c-diamide synthetase</fullName>
    </alternativeName>
</protein>
<keyword evidence="6 9" id="KW-0067">ATP-binding</keyword>
<dbReference type="PANTHER" id="PTHR43873">
    <property type="entry name" value="COBYRINATE A,C-DIAMIDE SYNTHASE"/>
    <property type="match status" value="1"/>
</dbReference>
<evidence type="ECO:0000256" key="8">
    <source>
        <dbReference type="ARBA" id="ARBA00022962"/>
    </source>
</evidence>
<dbReference type="NCBIfam" id="TIGR00379">
    <property type="entry name" value="cobB"/>
    <property type="match status" value="1"/>
</dbReference>
<organism evidence="12 13">
    <name type="scientific">Thalassobaculum fulvum</name>
    <dbReference type="NCBI Taxonomy" id="1633335"/>
    <lineage>
        <taxon>Bacteria</taxon>
        <taxon>Pseudomonadati</taxon>
        <taxon>Pseudomonadota</taxon>
        <taxon>Alphaproteobacteria</taxon>
        <taxon>Rhodospirillales</taxon>
        <taxon>Thalassobaculaceae</taxon>
        <taxon>Thalassobaculum</taxon>
    </lineage>
</organism>
<keyword evidence="7 9" id="KW-0460">Magnesium</keyword>
<keyword evidence="3 9" id="KW-0169">Cobalamin biosynthesis</keyword>
<dbReference type="SUPFAM" id="SSF52540">
    <property type="entry name" value="P-loop containing nucleoside triphosphate hydrolases"/>
    <property type="match status" value="1"/>
</dbReference>
<comment type="pathway">
    <text evidence="9">Cofactor biosynthesis; adenosylcobalamin biosynthesis; cob(II)yrinate a,c-diamide from sirohydrochlorin (anaerobic route): step 10/10.</text>
</comment>
<proteinExistence type="inferred from homology"/>
<dbReference type="InterPro" id="IPR029062">
    <property type="entry name" value="Class_I_gatase-like"/>
</dbReference>
<accession>A0A919CR66</accession>
<dbReference type="GO" id="GO:0042242">
    <property type="term" value="F:cobyrinic acid a,c-diamide synthase activity"/>
    <property type="evidence" value="ECO:0007669"/>
    <property type="project" value="UniProtKB-UniRule"/>
</dbReference>
<evidence type="ECO:0000256" key="1">
    <source>
        <dbReference type="ARBA" id="ARBA00001946"/>
    </source>
</evidence>
<dbReference type="EMBL" id="BMZS01000009">
    <property type="protein sequence ID" value="GHD57571.1"/>
    <property type="molecule type" value="Genomic_DNA"/>
</dbReference>
<keyword evidence="8 9" id="KW-0315">Glutamine amidotransferase</keyword>
<comment type="similarity">
    <text evidence="9">Belongs to the CobB/CbiA family.</text>
</comment>
<evidence type="ECO:0000313" key="13">
    <source>
        <dbReference type="Proteomes" id="UP000630353"/>
    </source>
</evidence>
<comment type="catalytic activity">
    <reaction evidence="9">
        <text>cob(II)yrinate + 2 L-glutamine + 2 ATP + 2 H2O = cob(II)yrinate a,c diamide + 2 L-glutamate + 2 ADP + 2 phosphate + 2 H(+)</text>
        <dbReference type="Rhea" id="RHEA:26289"/>
        <dbReference type="ChEBI" id="CHEBI:15377"/>
        <dbReference type="ChEBI" id="CHEBI:15378"/>
        <dbReference type="ChEBI" id="CHEBI:29985"/>
        <dbReference type="ChEBI" id="CHEBI:30616"/>
        <dbReference type="ChEBI" id="CHEBI:43474"/>
        <dbReference type="ChEBI" id="CHEBI:58359"/>
        <dbReference type="ChEBI" id="CHEBI:58537"/>
        <dbReference type="ChEBI" id="CHEBI:58894"/>
        <dbReference type="ChEBI" id="CHEBI:456216"/>
        <dbReference type="EC" id="6.3.5.11"/>
    </reaction>
</comment>
<reference evidence="12" key="1">
    <citation type="journal article" date="2014" name="Int. J. Syst. Evol. Microbiol.">
        <title>Complete genome sequence of Corynebacterium casei LMG S-19264T (=DSM 44701T), isolated from a smear-ripened cheese.</title>
        <authorList>
            <consortium name="US DOE Joint Genome Institute (JGI-PGF)"/>
            <person name="Walter F."/>
            <person name="Albersmeier A."/>
            <person name="Kalinowski J."/>
            <person name="Ruckert C."/>
        </authorList>
    </citation>
    <scope>NUCLEOTIDE SEQUENCE</scope>
    <source>
        <strain evidence="12">KCTC 42651</strain>
    </source>
</reference>
<reference evidence="12" key="2">
    <citation type="submission" date="2020-09" db="EMBL/GenBank/DDBJ databases">
        <authorList>
            <person name="Sun Q."/>
            <person name="Kim S."/>
        </authorList>
    </citation>
    <scope>NUCLEOTIDE SEQUENCE</scope>
    <source>
        <strain evidence="12">KCTC 42651</strain>
    </source>
</reference>
<gene>
    <name evidence="9" type="primary">cbiA</name>
    <name evidence="12" type="ORF">GCM10017083_39340</name>
</gene>
<evidence type="ECO:0000256" key="2">
    <source>
        <dbReference type="ARBA" id="ARBA00006205"/>
    </source>
</evidence>
<comment type="similarity">
    <text evidence="2">Belongs to the CobB/CobQ family. CobQ subfamily.</text>
</comment>
<dbReference type="SUPFAM" id="SSF52317">
    <property type="entry name" value="Class I glutamine amidotransferase-like"/>
    <property type="match status" value="1"/>
</dbReference>
<feature type="site" description="Increases nucleophilicity of active site Cys" evidence="9">
    <location>
        <position position="439"/>
    </location>
</feature>
<dbReference type="CDD" id="cd05388">
    <property type="entry name" value="CobB_N"/>
    <property type="match status" value="1"/>
</dbReference>
<dbReference type="Proteomes" id="UP000630353">
    <property type="component" value="Unassembled WGS sequence"/>
</dbReference>
<dbReference type="InterPro" id="IPR027417">
    <property type="entry name" value="P-loop_NTPase"/>
</dbReference>
<sequence length="444" mass="45743">MTAPGATPRSSPGLIVAAPSSGAGKTTVATALMAGFARRGLAVAPAKVGPDYIDPRFHEAATGRTSVNLDGWAMRPGLLDGLVASRDGDLVVVEGVMGLFDGAPAAGAVDDGSTAALARRTGWPVLLVVDAARQAGSVAALVHGFRSFDPAVPVAGVLLNRVGGDRHADILRRALEPLGLPVAGAIPRDAAIDRPSRHLGLVQAGEDPALADWLDRLAALAEAHVDLDAVRALARPAGVAAGRAGPLPPLGARMAVARDDAFGFLYPHLLDGWQAAGTALSFFSPLADEAPDPSADAVMLPGGYPELQAGRLAAAGRFLDGVRGAAARGAWVYGECGGFMALGEALVDAGGTAHRMAGLLPLETRFDRRRLNLGYRRVTTRVETPFGPRGTVLRGHEFHYSTIGREGTADRPFAAVDAGGGELGDVGLRHGRVLGSYLHLIDRG</sequence>
<dbReference type="GO" id="GO:0009236">
    <property type="term" value="P:cobalamin biosynthetic process"/>
    <property type="evidence" value="ECO:0007669"/>
    <property type="project" value="UniProtKB-UniRule"/>
</dbReference>
<dbReference type="Pfam" id="PF07685">
    <property type="entry name" value="GATase_3"/>
    <property type="match status" value="1"/>
</dbReference>
<evidence type="ECO:0000313" key="12">
    <source>
        <dbReference type="EMBL" id="GHD57571.1"/>
    </source>
</evidence>
<dbReference type="HAMAP" id="MF_00027">
    <property type="entry name" value="CobB_CbiA"/>
    <property type="match status" value="1"/>
</dbReference>
<comment type="domain">
    <text evidence="9">Comprises of two domains. The C-terminal domain contains the binding site for glutamine and catalyzes the hydrolysis of this substrate to glutamate and ammonia. The N-terminal domain is anticipated to bind ATP and cobyrinate and catalyzes the ultimate synthesis of the diamide product. The ammonia produced via the glutaminase domain is probably translocated to the adjacent domain via a molecular tunnel, where it reacts with an activated intermediate.</text>
</comment>
<evidence type="ECO:0000256" key="9">
    <source>
        <dbReference type="HAMAP-Rule" id="MF_00027"/>
    </source>
</evidence>
<keyword evidence="4 9" id="KW-0436">Ligase</keyword>
<dbReference type="Gene3D" id="3.40.50.880">
    <property type="match status" value="1"/>
</dbReference>
<evidence type="ECO:0000259" key="11">
    <source>
        <dbReference type="Pfam" id="PF07685"/>
    </source>
</evidence>
<evidence type="ECO:0000259" key="10">
    <source>
        <dbReference type="Pfam" id="PF01656"/>
    </source>
</evidence>
<dbReference type="InterPro" id="IPR002586">
    <property type="entry name" value="CobQ/CobB/MinD/ParA_Nub-bd_dom"/>
</dbReference>
<evidence type="ECO:0000256" key="4">
    <source>
        <dbReference type="ARBA" id="ARBA00022598"/>
    </source>
</evidence>
<name>A0A919CR66_9PROT</name>
<keyword evidence="5 9" id="KW-0547">Nucleotide-binding</keyword>
<dbReference type="PROSITE" id="PS51274">
    <property type="entry name" value="GATASE_COBBQ"/>
    <property type="match status" value="1"/>
</dbReference>
<feature type="active site" description="Nucleophile" evidence="9">
    <location>
        <position position="336"/>
    </location>
</feature>
<feature type="domain" description="CobB/CobQ-like glutamine amidotransferase" evidence="11">
    <location>
        <begin position="254"/>
        <end position="441"/>
    </location>
</feature>
<dbReference type="NCBIfam" id="NF002204">
    <property type="entry name" value="PRK01077.1"/>
    <property type="match status" value="1"/>
</dbReference>
<keyword evidence="13" id="KW-1185">Reference proteome</keyword>
<dbReference type="InterPro" id="IPR004484">
    <property type="entry name" value="CbiA/CobB_synth"/>
</dbReference>
<comment type="caution">
    <text evidence="12">The sequence shown here is derived from an EMBL/GenBank/DDBJ whole genome shotgun (WGS) entry which is preliminary data.</text>
</comment>
<dbReference type="Pfam" id="PF01656">
    <property type="entry name" value="CbiA"/>
    <property type="match status" value="1"/>
</dbReference>
<evidence type="ECO:0000256" key="7">
    <source>
        <dbReference type="ARBA" id="ARBA00022842"/>
    </source>
</evidence>
<dbReference type="EC" id="6.3.5.11" evidence="9"/>
<dbReference type="RefSeq" id="WP_189992793.1">
    <property type="nucleotide sequence ID" value="NZ_BMZS01000009.1"/>
</dbReference>
<dbReference type="InterPro" id="IPR011698">
    <property type="entry name" value="GATase_3"/>
</dbReference>
<dbReference type="AlphaFoldDB" id="A0A919CR66"/>
<evidence type="ECO:0000256" key="5">
    <source>
        <dbReference type="ARBA" id="ARBA00022741"/>
    </source>
</evidence>
<comment type="miscellaneous">
    <text evidence="9">The a and c carboxylates of cobyrinate are activated for nucleophilic attack via formation of a phosphorylated intermediate by ATP. CbiA catalyzes first the amidation of the c-carboxylate, and then that of the a-carboxylate.</text>
</comment>
<evidence type="ECO:0000256" key="3">
    <source>
        <dbReference type="ARBA" id="ARBA00022573"/>
    </source>
</evidence>
<feature type="domain" description="CobQ/CobB/MinD/ParA nucleotide binding" evidence="10">
    <location>
        <begin position="14"/>
        <end position="199"/>
    </location>
</feature>
<evidence type="ECO:0000256" key="6">
    <source>
        <dbReference type="ARBA" id="ARBA00022840"/>
    </source>
</evidence>
<dbReference type="GO" id="GO:0005524">
    <property type="term" value="F:ATP binding"/>
    <property type="evidence" value="ECO:0007669"/>
    <property type="project" value="UniProtKB-UniRule"/>
</dbReference>
<dbReference type="PANTHER" id="PTHR43873:SF1">
    <property type="entry name" value="COBYRINATE A,C-DIAMIDE SYNTHASE"/>
    <property type="match status" value="1"/>
</dbReference>
<dbReference type="Gene3D" id="3.40.50.300">
    <property type="entry name" value="P-loop containing nucleotide triphosphate hydrolases"/>
    <property type="match status" value="1"/>
</dbReference>